<dbReference type="GO" id="GO:0046167">
    <property type="term" value="P:glycerol-3-phosphate biosynthetic process"/>
    <property type="evidence" value="ECO:0007669"/>
    <property type="project" value="TreeGrafter"/>
</dbReference>
<dbReference type="SUPFAM" id="SSF53067">
    <property type="entry name" value="Actin-like ATPase domain"/>
    <property type="match status" value="1"/>
</dbReference>
<dbReference type="Pfam" id="PF00370">
    <property type="entry name" value="FGGY_N"/>
    <property type="match status" value="1"/>
</dbReference>
<dbReference type="PANTHER" id="PTHR10196:SF69">
    <property type="entry name" value="GLYCEROL KINASE"/>
    <property type="match status" value="1"/>
</dbReference>
<protein>
    <submittedName>
        <fullName evidence="7">Probable glycerol kinase (inferred by orthology to a C. elegans protein)</fullName>
    </submittedName>
</protein>
<name>A0A0M3KE24_ANISI</name>
<reference evidence="5 6" key="2">
    <citation type="submission" date="2018-11" db="EMBL/GenBank/DDBJ databases">
        <authorList>
            <consortium name="Pathogen Informatics"/>
        </authorList>
    </citation>
    <scope>NUCLEOTIDE SEQUENCE [LARGE SCALE GENOMIC DNA]</scope>
</reference>
<dbReference type="WBParaSite" id="ASIM_0001922901-mRNA-1">
    <property type="protein sequence ID" value="ASIM_0001922901-mRNA-1"/>
    <property type="gene ID" value="ASIM_0001922901"/>
</dbReference>
<dbReference type="GO" id="GO:0004370">
    <property type="term" value="F:glycerol kinase activity"/>
    <property type="evidence" value="ECO:0007669"/>
    <property type="project" value="TreeGrafter"/>
</dbReference>
<gene>
    <name evidence="5" type="ORF">ASIM_LOCUS18622</name>
</gene>
<evidence type="ECO:0000256" key="1">
    <source>
        <dbReference type="ARBA" id="ARBA00009156"/>
    </source>
</evidence>
<dbReference type="Gene3D" id="3.30.420.40">
    <property type="match status" value="1"/>
</dbReference>
<dbReference type="EMBL" id="UYRR01035795">
    <property type="protein sequence ID" value="VDK65545.1"/>
    <property type="molecule type" value="Genomic_DNA"/>
</dbReference>
<dbReference type="GO" id="GO:0005739">
    <property type="term" value="C:mitochondrion"/>
    <property type="evidence" value="ECO:0007669"/>
    <property type="project" value="TreeGrafter"/>
</dbReference>
<dbReference type="PANTHER" id="PTHR10196">
    <property type="entry name" value="SUGAR KINASE"/>
    <property type="match status" value="1"/>
</dbReference>
<evidence type="ECO:0000256" key="2">
    <source>
        <dbReference type="ARBA" id="ARBA00022679"/>
    </source>
</evidence>
<accession>A0A0M3KE24</accession>
<evidence type="ECO:0000256" key="3">
    <source>
        <dbReference type="ARBA" id="ARBA00022777"/>
    </source>
</evidence>
<dbReference type="Proteomes" id="UP000267096">
    <property type="component" value="Unassembled WGS sequence"/>
</dbReference>
<evidence type="ECO:0000259" key="4">
    <source>
        <dbReference type="Pfam" id="PF00370"/>
    </source>
</evidence>
<feature type="domain" description="Carbohydrate kinase FGGY N-terminal" evidence="4">
    <location>
        <begin position="8"/>
        <end position="128"/>
    </location>
</feature>
<dbReference type="GO" id="GO:0006071">
    <property type="term" value="P:glycerol metabolic process"/>
    <property type="evidence" value="ECO:0007669"/>
    <property type="project" value="TreeGrafter"/>
</dbReference>
<sequence length="136" mass="15382">MRGDEKLIGAIDQGTSSSRFLLFDLATGDVVAHHQIEVRQLFPHPGWVEMDPNEMINTVKKCIETVCKNLDKLKISLSQIKCVGITNQRETTVLWDRETGNPLCNAIVWLDSRTTDLAFKYSQKTPNKYVDLSVSD</sequence>
<evidence type="ECO:0000313" key="7">
    <source>
        <dbReference type="WBParaSite" id="ASIM_0001922901-mRNA-1"/>
    </source>
</evidence>
<proteinExistence type="inferred from homology"/>
<keyword evidence="2" id="KW-0808">Transferase</keyword>
<evidence type="ECO:0000313" key="5">
    <source>
        <dbReference type="EMBL" id="VDK65545.1"/>
    </source>
</evidence>
<keyword evidence="6" id="KW-1185">Reference proteome</keyword>
<dbReference type="AlphaFoldDB" id="A0A0M3KE24"/>
<comment type="similarity">
    <text evidence="1">Belongs to the FGGY kinase family.</text>
</comment>
<dbReference type="InterPro" id="IPR018484">
    <property type="entry name" value="FGGY_N"/>
</dbReference>
<dbReference type="OrthoDB" id="5422795at2759"/>
<evidence type="ECO:0000313" key="6">
    <source>
        <dbReference type="Proteomes" id="UP000267096"/>
    </source>
</evidence>
<keyword evidence="3" id="KW-0418">Kinase</keyword>
<reference evidence="7" key="1">
    <citation type="submission" date="2017-02" db="UniProtKB">
        <authorList>
            <consortium name="WormBaseParasite"/>
        </authorList>
    </citation>
    <scope>IDENTIFICATION</scope>
</reference>
<organism evidence="7">
    <name type="scientific">Anisakis simplex</name>
    <name type="common">Herring worm</name>
    <dbReference type="NCBI Taxonomy" id="6269"/>
    <lineage>
        <taxon>Eukaryota</taxon>
        <taxon>Metazoa</taxon>
        <taxon>Ecdysozoa</taxon>
        <taxon>Nematoda</taxon>
        <taxon>Chromadorea</taxon>
        <taxon>Rhabditida</taxon>
        <taxon>Spirurina</taxon>
        <taxon>Ascaridomorpha</taxon>
        <taxon>Ascaridoidea</taxon>
        <taxon>Anisakidae</taxon>
        <taxon>Anisakis</taxon>
        <taxon>Anisakis simplex complex</taxon>
    </lineage>
</organism>
<dbReference type="InterPro" id="IPR043129">
    <property type="entry name" value="ATPase_NBD"/>
</dbReference>
<dbReference type="GO" id="GO:0006641">
    <property type="term" value="P:triglyceride metabolic process"/>
    <property type="evidence" value="ECO:0007669"/>
    <property type="project" value="TreeGrafter"/>
</dbReference>